<sequence>MSSTALQKMRNQRSKCAQLRNELAVLLARVQQDIETLKLDKIKAEMTGTCWQRLQYIAPLNALKKSLGKM</sequence>
<dbReference type="EMBL" id="PQXK01000225">
    <property type="protein sequence ID" value="TGO33829.1"/>
    <property type="molecule type" value="Genomic_DNA"/>
</dbReference>
<keyword evidence="1" id="KW-0175">Coiled coil</keyword>
<name>A0A4Z1GF84_9HELO</name>
<proteinExistence type="predicted"/>
<evidence type="ECO:0000313" key="2">
    <source>
        <dbReference type="EMBL" id="TGO33829.1"/>
    </source>
</evidence>
<comment type="caution">
    <text evidence="2">The sequence shown here is derived from an EMBL/GenBank/DDBJ whole genome shotgun (WGS) entry which is preliminary data.</text>
</comment>
<protein>
    <submittedName>
        <fullName evidence="2">Uncharacterized protein</fullName>
    </submittedName>
</protein>
<evidence type="ECO:0000256" key="1">
    <source>
        <dbReference type="SAM" id="Coils"/>
    </source>
</evidence>
<feature type="coiled-coil region" evidence="1">
    <location>
        <begin position="9"/>
        <end position="47"/>
    </location>
</feature>
<reference evidence="2 3" key="1">
    <citation type="submission" date="2017-12" db="EMBL/GenBank/DDBJ databases">
        <title>Comparative genomics of Botrytis spp.</title>
        <authorList>
            <person name="Valero-Jimenez C.A."/>
            <person name="Tapia P."/>
            <person name="Veloso J."/>
            <person name="Silva-Moreno E."/>
            <person name="Staats M."/>
            <person name="Valdes J.H."/>
            <person name="Van Kan J.A.L."/>
        </authorList>
    </citation>
    <scope>NUCLEOTIDE SEQUENCE [LARGE SCALE GENOMIC DNA]</scope>
    <source>
        <strain evidence="2 3">Bh0001</strain>
    </source>
</reference>
<dbReference type="AlphaFoldDB" id="A0A4Z1GF84"/>
<organism evidence="2 3">
    <name type="scientific">Botrytis hyacinthi</name>
    <dbReference type="NCBI Taxonomy" id="278943"/>
    <lineage>
        <taxon>Eukaryota</taxon>
        <taxon>Fungi</taxon>
        <taxon>Dikarya</taxon>
        <taxon>Ascomycota</taxon>
        <taxon>Pezizomycotina</taxon>
        <taxon>Leotiomycetes</taxon>
        <taxon>Helotiales</taxon>
        <taxon>Sclerotiniaceae</taxon>
        <taxon>Botrytis</taxon>
    </lineage>
</organism>
<accession>A0A4Z1GF84</accession>
<gene>
    <name evidence="2" type="ORF">BHYA_0225g00120</name>
</gene>
<keyword evidence="3" id="KW-1185">Reference proteome</keyword>
<evidence type="ECO:0000313" key="3">
    <source>
        <dbReference type="Proteomes" id="UP000297814"/>
    </source>
</evidence>
<dbReference type="Proteomes" id="UP000297814">
    <property type="component" value="Unassembled WGS sequence"/>
</dbReference>